<dbReference type="Gene3D" id="3.40.630.40">
    <property type="entry name" value="Zn-dependent exopeptidases"/>
    <property type="match status" value="1"/>
</dbReference>
<dbReference type="EMBL" id="FORA01000008">
    <property type="protein sequence ID" value="SFJ82661.1"/>
    <property type="molecule type" value="Genomic_DNA"/>
</dbReference>
<keyword evidence="2" id="KW-1185">Reference proteome</keyword>
<gene>
    <name evidence="1" type="ORF">SAMN04488095_3760</name>
</gene>
<keyword evidence="1" id="KW-0378">Hydrolase</keyword>
<evidence type="ECO:0000313" key="2">
    <source>
        <dbReference type="Proteomes" id="UP000199110"/>
    </source>
</evidence>
<dbReference type="InterPro" id="IPR007709">
    <property type="entry name" value="N-FG_amidohydro"/>
</dbReference>
<dbReference type="RefSeq" id="WP_092784756.1">
    <property type="nucleotide sequence ID" value="NZ_FORA01000008.1"/>
</dbReference>
<dbReference type="Proteomes" id="UP000199110">
    <property type="component" value="Unassembled WGS sequence"/>
</dbReference>
<organism evidence="1 2">
    <name type="scientific">Jannaschia pohangensis</name>
    <dbReference type="NCBI Taxonomy" id="390807"/>
    <lineage>
        <taxon>Bacteria</taxon>
        <taxon>Pseudomonadati</taxon>
        <taxon>Pseudomonadota</taxon>
        <taxon>Alphaproteobacteria</taxon>
        <taxon>Rhodobacterales</taxon>
        <taxon>Roseobacteraceae</taxon>
        <taxon>Jannaschia</taxon>
    </lineage>
</organism>
<dbReference type="GO" id="GO:0016787">
    <property type="term" value="F:hydrolase activity"/>
    <property type="evidence" value="ECO:0007669"/>
    <property type="project" value="UniProtKB-KW"/>
</dbReference>
<dbReference type="AlphaFoldDB" id="A0A1I3ULK5"/>
<dbReference type="STRING" id="390807.SAMN04488095_3760"/>
<evidence type="ECO:0000313" key="1">
    <source>
        <dbReference type="EMBL" id="SFJ82661.1"/>
    </source>
</evidence>
<reference evidence="1 2" key="1">
    <citation type="submission" date="2016-10" db="EMBL/GenBank/DDBJ databases">
        <authorList>
            <person name="de Groot N.N."/>
        </authorList>
    </citation>
    <scope>NUCLEOTIDE SEQUENCE [LARGE SCALE GENOMIC DNA]</scope>
    <source>
        <strain evidence="1 2">DSM 19073</strain>
    </source>
</reference>
<protein>
    <submittedName>
        <fullName evidence="1">Predicted N-formylglutamate amidohydrolase</fullName>
    </submittedName>
</protein>
<proteinExistence type="predicted"/>
<name>A0A1I3ULK5_9RHOB</name>
<dbReference type="PIRSF" id="PIRSF029730">
    <property type="entry name" value="UCP029730"/>
    <property type="match status" value="1"/>
</dbReference>
<dbReference type="SUPFAM" id="SSF53187">
    <property type="entry name" value="Zn-dependent exopeptidases"/>
    <property type="match status" value="1"/>
</dbReference>
<dbReference type="OrthoDB" id="9815326at2"/>
<sequence>MVLSDDDAVNVRVSRGEAGSAIVLVCEHASAHIPAALNDLGATPEALRSHVAWDPGAMAVAEHLSQALDAVLVSATVSRLVYDCNRPPTAPDAMPARSEAYELPGNRDLSDAARQARVARYYTPFRDRLAAEVARRSEAIVITVHSFTPVFHGVVRDVEIGILHDSDSRLADAMLQVAGGHDVRRNVPYGPEDGVTHTLREHAIRHGHLNVMIEVRNDLIADAASQAAMAQTLTGWISRALESLGVAACRA</sequence>
<dbReference type="InterPro" id="IPR011227">
    <property type="entry name" value="UCP029730"/>
</dbReference>
<dbReference type="Pfam" id="PF05013">
    <property type="entry name" value="FGase"/>
    <property type="match status" value="1"/>
</dbReference>
<accession>A0A1I3ULK5</accession>